<proteinExistence type="inferred from homology"/>
<dbReference type="GO" id="GO:0061651">
    <property type="term" value="F:Atg12 conjugating enzyme activity"/>
    <property type="evidence" value="ECO:0007669"/>
    <property type="project" value="TreeGrafter"/>
</dbReference>
<evidence type="ECO:0000313" key="7">
    <source>
        <dbReference type="EMBL" id="KAK7842682.1"/>
    </source>
</evidence>
<keyword evidence="3" id="KW-0808">Transferase</keyword>
<dbReference type="PANTHER" id="PTHR14957:SF1">
    <property type="entry name" value="UBIQUITIN-LIKE-CONJUGATING ENZYME ATG10"/>
    <property type="match status" value="1"/>
</dbReference>
<evidence type="ECO:0000256" key="2">
    <source>
        <dbReference type="ARBA" id="ARBA00021099"/>
    </source>
</evidence>
<dbReference type="AlphaFoldDB" id="A0AAW0KVA3"/>
<evidence type="ECO:0000256" key="4">
    <source>
        <dbReference type="ARBA" id="ARBA00022786"/>
    </source>
</evidence>
<comment type="caution">
    <text evidence="7">The sequence shown here is derived from an EMBL/GenBank/DDBJ whole genome shotgun (WGS) entry which is preliminary data.</text>
</comment>
<dbReference type="GO" id="GO:0000422">
    <property type="term" value="P:autophagy of mitochondrion"/>
    <property type="evidence" value="ECO:0007669"/>
    <property type="project" value="TreeGrafter"/>
</dbReference>
<evidence type="ECO:0000256" key="1">
    <source>
        <dbReference type="ARBA" id="ARBA00005696"/>
    </source>
</evidence>
<accession>A0AAW0KVA3</accession>
<dbReference type="GO" id="GO:0005829">
    <property type="term" value="C:cytosol"/>
    <property type="evidence" value="ECO:0007669"/>
    <property type="project" value="TreeGrafter"/>
</dbReference>
<evidence type="ECO:0000256" key="3">
    <source>
        <dbReference type="ARBA" id="ARBA00022679"/>
    </source>
</evidence>
<keyword evidence="4" id="KW-0833">Ubl conjugation pathway</keyword>
<dbReference type="EMBL" id="PKMF04000217">
    <property type="protein sequence ID" value="KAK7842682.1"/>
    <property type="molecule type" value="Genomic_DNA"/>
</dbReference>
<protein>
    <recommendedName>
        <fullName evidence="2">Ubiquitin-like-conjugating enzyme ATG10</fullName>
    </recommendedName>
    <alternativeName>
        <fullName evidence="6">Autophagy-related protein 10</fullName>
    </alternativeName>
</protein>
<evidence type="ECO:0000256" key="5">
    <source>
        <dbReference type="ARBA" id="ARBA00023006"/>
    </source>
</evidence>
<organism evidence="7 8">
    <name type="scientific">Quercus suber</name>
    <name type="common">Cork oak</name>
    <dbReference type="NCBI Taxonomy" id="58331"/>
    <lineage>
        <taxon>Eukaryota</taxon>
        <taxon>Viridiplantae</taxon>
        <taxon>Streptophyta</taxon>
        <taxon>Embryophyta</taxon>
        <taxon>Tracheophyta</taxon>
        <taxon>Spermatophyta</taxon>
        <taxon>Magnoliopsida</taxon>
        <taxon>eudicotyledons</taxon>
        <taxon>Gunneridae</taxon>
        <taxon>Pentapetalae</taxon>
        <taxon>rosids</taxon>
        <taxon>fabids</taxon>
        <taxon>Fagales</taxon>
        <taxon>Fagaceae</taxon>
        <taxon>Quercus</taxon>
    </lineage>
</organism>
<dbReference type="PANTHER" id="PTHR14957">
    <property type="entry name" value="UBIQUITIN-LIKE-CONJUGATING ENZYME ATG10"/>
    <property type="match status" value="1"/>
</dbReference>
<keyword evidence="8" id="KW-1185">Reference proteome</keyword>
<reference evidence="7 8" key="1">
    <citation type="journal article" date="2018" name="Sci. Data">
        <title>The draft genome sequence of cork oak.</title>
        <authorList>
            <person name="Ramos A.M."/>
            <person name="Usie A."/>
            <person name="Barbosa P."/>
            <person name="Barros P.M."/>
            <person name="Capote T."/>
            <person name="Chaves I."/>
            <person name="Simoes F."/>
            <person name="Abreu I."/>
            <person name="Carrasquinho I."/>
            <person name="Faro C."/>
            <person name="Guimaraes J.B."/>
            <person name="Mendonca D."/>
            <person name="Nobrega F."/>
            <person name="Rodrigues L."/>
            <person name="Saibo N.J.M."/>
            <person name="Varela M.C."/>
            <person name="Egas C."/>
            <person name="Matos J."/>
            <person name="Miguel C.M."/>
            <person name="Oliveira M.M."/>
            <person name="Ricardo C.P."/>
            <person name="Goncalves S."/>
        </authorList>
    </citation>
    <scope>NUCLEOTIDE SEQUENCE [LARGE SCALE GENOMIC DNA]</scope>
    <source>
        <strain evidence="8">cv. HL8</strain>
    </source>
</reference>
<keyword evidence="5" id="KW-0072">Autophagy</keyword>
<dbReference type="GO" id="GO:0032446">
    <property type="term" value="P:protein modification by small protein conjugation"/>
    <property type="evidence" value="ECO:0007669"/>
    <property type="project" value="TreeGrafter"/>
</dbReference>
<evidence type="ECO:0000256" key="6">
    <source>
        <dbReference type="ARBA" id="ARBA00029833"/>
    </source>
</evidence>
<comment type="similarity">
    <text evidence="1">Belongs to the ATG10 family.</text>
</comment>
<gene>
    <name evidence="7" type="primary">ATG10</name>
    <name evidence="7" type="ORF">CFP56_013480</name>
</gene>
<dbReference type="InterPro" id="IPR007135">
    <property type="entry name" value="Atg3/Atg10"/>
</dbReference>
<sequence length="197" mass="22365">MGAKEEAQGTLSSTDFGVAASAFILNWNTICSSFPPWTWVLSRHQVEGYLSLENILLSSTQEEYGELSCPGPGKHPHQEDPIDVDDATLVRTNPCNVHYYDLHIIYCNSYRVPVLYFRAYDSAVGKARYLNEEHPYLNRPWYKLHPCGTSEWMKLLFHADDALAKTGVAIELYLVAWLSVVGHVVGLRIPFEMMKQL</sequence>
<dbReference type="Proteomes" id="UP000237347">
    <property type="component" value="Unassembled WGS sequence"/>
</dbReference>
<dbReference type="GO" id="GO:0000045">
    <property type="term" value="P:autophagosome assembly"/>
    <property type="evidence" value="ECO:0007669"/>
    <property type="project" value="TreeGrafter"/>
</dbReference>
<name>A0AAW0KVA3_QUESU</name>
<dbReference type="Gene3D" id="3.30.1460.50">
    <property type="match status" value="2"/>
</dbReference>
<evidence type="ECO:0000313" key="8">
    <source>
        <dbReference type="Proteomes" id="UP000237347"/>
    </source>
</evidence>
<dbReference type="Pfam" id="PF03987">
    <property type="entry name" value="Autophagy_act_C"/>
    <property type="match status" value="2"/>
</dbReference>